<dbReference type="OrthoDB" id="2804062at2759"/>
<name>A0A9P6L0V2_9AGAM</name>
<dbReference type="Pfam" id="PF18803">
    <property type="entry name" value="CxC2"/>
    <property type="match status" value="1"/>
</dbReference>
<evidence type="ECO:0000313" key="4">
    <source>
        <dbReference type="Proteomes" id="UP000736335"/>
    </source>
</evidence>
<feature type="compositionally biased region" description="Basic and acidic residues" evidence="1">
    <location>
        <begin position="1"/>
        <end position="11"/>
    </location>
</feature>
<evidence type="ECO:0000313" key="3">
    <source>
        <dbReference type="EMBL" id="KAF9777386.1"/>
    </source>
</evidence>
<feature type="domain" description="CxC2-like cysteine cluster KDZ transposase-associated" evidence="2">
    <location>
        <begin position="195"/>
        <end position="301"/>
    </location>
</feature>
<feature type="region of interest" description="Disordered" evidence="1">
    <location>
        <begin position="47"/>
        <end position="101"/>
    </location>
</feature>
<feature type="compositionally biased region" description="Acidic residues" evidence="1">
    <location>
        <begin position="1151"/>
        <end position="1161"/>
    </location>
</feature>
<evidence type="ECO:0000259" key="2">
    <source>
        <dbReference type="Pfam" id="PF18803"/>
    </source>
</evidence>
<reference evidence="3" key="1">
    <citation type="journal article" date="2020" name="Nat. Commun.">
        <title>Large-scale genome sequencing of mycorrhizal fungi provides insights into the early evolution of symbiotic traits.</title>
        <authorList>
            <person name="Miyauchi S."/>
            <person name="Kiss E."/>
            <person name="Kuo A."/>
            <person name="Drula E."/>
            <person name="Kohler A."/>
            <person name="Sanchez-Garcia M."/>
            <person name="Morin E."/>
            <person name="Andreopoulos B."/>
            <person name="Barry K.W."/>
            <person name="Bonito G."/>
            <person name="Buee M."/>
            <person name="Carver A."/>
            <person name="Chen C."/>
            <person name="Cichocki N."/>
            <person name="Clum A."/>
            <person name="Culley D."/>
            <person name="Crous P.W."/>
            <person name="Fauchery L."/>
            <person name="Girlanda M."/>
            <person name="Hayes R.D."/>
            <person name="Keri Z."/>
            <person name="LaButti K."/>
            <person name="Lipzen A."/>
            <person name="Lombard V."/>
            <person name="Magnuson J."/>
            <person name="Maillard F."/>
            <person name="Murat C."/>
            <person name="Nolan M."/>
            <person name="Ohm R.A."/>
            <person name="Pangilinan J."/>
            <person name="Pereira M.F."/>
            <person name="Perotto S."/>
            <person name="Peter M."/>
            <person name="Pfister S."/>
            <person name="Riley R."/>
            <person name="Sitrit Y."/>
            <person name="Stielow J.B."/>
            <person name="Szollosi G."/>
            <person name="Zifcakova L."/>
            <person name="Stursova M."/>
            <person name="Spatafora J.W."/>
            <person name="Tedersoo L."/>
            <person name="Vaario L.M."/>
            <person name="Yamada A."/>
            <person name="Yan M."/>
            <person name="Wang P."/>
            <person name="Xu J."/>
            <person name="Bruns T."/>
            <person name="Baldrian P."/>
            <person name="Vilgalys R."/>
            <person name="Dunand C."/>
            <person name="Henrissat B."/>
            <person name="Grigoriev I.V."/>
            <person name="Hibbett D."/>
            <person name="Nagy L.G."/>
            <person name="Martin F.M."/>
        </authorList>
    </citation>
    <scope>NUCLEOTIDE SEQUENCE</scope>
    <source>
        <strain evidence="3">UH-Tt-Lm1</strain>
    </source>
</reference>
<proteinExistence type="predicted"/>
<comment type="caution">
    <text evidence="3">The sequence shown here is derived from an EMBL/GenBank/DDBJ whole genome shotgun (WGS) entry which is preliminary data.</text>
</comment>
<protein>
    <recommendedName>
        <fullName evidence="2">CxC2-like cysteine cluster KDZ transposase-associated domain-containing protein</fullName>
    </recommendedName>
</protein>
<dbReference type="InterPro" id="IPR041457">
    <property type="entry name" value="CxC2_KDZ-assoc"/>
</dbReference>
<dbReference type="EMBL" id="WIUZ02000042">
    <property type="protein sequence ID" value="KAF9777386.1"/>
    <property type="molecule type" value="Genomic_DNA"/>
</dbReference>
<gene>
    <name evidence="3" type="ORF">BJ322DRAFT_1115051</name>
</gene>
<accession>A0A9P6L0V2</accession>
<reference evidence="3" key="2">
    <citation type="submission" date="2020-11" db="EMBL/GenBank/DDBJ databases">
        <authorList>
            <consortium name="DOE Joint Genome Institute"/>
            <person name="Kuo A."/>
            <person name="Miyauchi S."/>
            <person name="Kiss E."/>
            <person name="Drula E."/>
            <person name="Kohler A."/>
            <person name="Sanchez-Garcia M."/>
            <person name="Andreopoulos B."/>
            <person name="Barry K.W."/>
            <person name="Bonito G."/>
            <person name="Buee M."/>
            <person name="Carver A."/>
            <person name="Chen C."/>
            <person name="Cichocki N."/>
            <person name="Clum A."/>
            <person name="Culley D."/>
            <person name="Crous P.W."/>
            <person name="Fauchery L."/>
            <person name="Girlanda M."/>
            <person name="Hayes R."/>
            <person name="Keri Z."/>
            <person name="Labutti K."/>
            <person name="Lipzen A."/>
            <person name="Lombard V."/>
            <person name="Magnuson J."/>
            <person name="Maillard F."/>
            <person name="Morin E."/>
            <person name="Murat C."/>
            <person name="Nolan M."/>
            <person name="Ohm R."/>
            <person name="Pangilinan J."/>
            <person name="Pereira M."/>
            <person name="Perotto S."/>
            <person name="Peter M."/>
            <person name="Riley R."/>
            <person name="Sitrit Y."/>
            <person name="Stielow B."/>
            <person name="Szollosi G."/>
            <person name="Zifcakova L."/>
            <person name="Stursova M."/>
            <person name="Spatafora J.W."/>
            <person name="Tedersoo L."/>
            <person name="Vaario L.-M."/>
            <person name="Yamada A."/>
            <person name="Yan M."/>
            <person name="Wang P."/>
            <person name="Xu J."/>
            <person name="Bruns T."/>
            <person name="Baldrian P."/>
            <person name="Vilgalys R."/>
            <person name="Henrissat B."/>
            <person name="Grigoriev I.V."/>
            <person name="Hibbett D."/>
            <person name="Nagy L.G."/>
            <person name="Martin F.M."/>
        </authorList>
    </citation>
    <scope>NUCLEOTIDE SEQUENCE</scope>
    <source>
        <strain evidence="3">UH-Tt-Lm1</strain>
    </source>
</reference>
<organism evidence="3 4">
    <name type="scientific">Thelephora terrestris</name>
    <dbReference type="NCBI Taxonomy" id="56493"/>
    <lineage>
        <taxon>Eukaryota</taxon>
        <taxon>Fungi</taxon>
        <taxon>Dikarya</taxon>
        <taxon>Basidiomycota</taxon>
        <taxon>Agaricomycotina</taxon>
        <taxon>Agaricomycetes</taxon>
        <taxon>Thelephorales</taxon>
        <taxon>Thelephoraceae</taxon>
        <taxon>Thelephora</taxon>
    </lineage>
</organism>
<dbReference type="InterPro" id="IPR040521">
    <property type="entry name" value="KDZ"/>
</dbReference>
<feature type="region of interest" description="Disordered" evidence="1">
    <location>
        <begin position="1"/>
        <end position="27"/>
    </location>
</feature>
<feature type="compositionally biased region" description="Polar residues" evidence="1">
    <location>
        <begin position="47"/>
        <end position="66"/>
    </location>
</feature>
<dbReference type="PANTHER" id="PTHR33096:SF1">
    <property type="entry name" value="CXC1-LIKE CYSTEINE CLUSTER ASSOCIATED WITH KDZ TRANSPOSASES DOMAIN-CONTAINING PROTEIN"/>
    <property type="match status" value="1"/>
</dbReference>
<feature type="compositionally biased region" description="Basic and acidic residues" evidence="1">
    <location>
        <begin position="1135"/>
        <end position="1150"/>
    </location>
</feature>
<evidence type="ECO:0000256" key="1">
    <source>
        <dbReference type="SAM" id="MobiDB-lite"/>
    </source>
</evidence>
<dbReference type="CDD" id="cd19757">
    <property type="entry name" value="Bbox1"/>
    <property type="match status" value="1"/>
</dbReference>
<keyword evidence="4" id="KW-1185">Reference proteome</keyword>
<sequence length="1161" mass="132200">MPKRSDTDARPPRKRRRGRGAYSSVNYDALNERKNKLEEEIRVWDLSTSETNGRVSATRKNCQRAYQSPLEPPHEESPTFEESVATTEPSEPPPAKSVTKRGRVRIVKENDSTKMNDWLAYRSIMLDEFLRMDGLGDSVTTGICVRCMEAAGDHRCKDCFGSYLYCSACTVSIHCNLPLHRLEVWANGFFKPTTLKSLGLVFNLGHSGGFCPSPAEPQQIFVIDLSGHHSVCVRFCKCSENGFLENFRQLLRVGWYPASVLRPRTAFTFDLLDTYQKISLQGKLNLYDFYNAIMQKTDNHGTSKPKYRYHEMSRCVRQWRHLKDLKRGAAGHTTTVIDELGGGTLAIECPACPHPGRNLPAGWENAPGERAWLYSLFLAIDANFRLKLKARGIKDPELGPGLAYFVDPAKFQQHLKDHTHEGDIETCGAEFHAVNQANSRSSKDFSVSGVGAIVCRHGLVRKNAVVDLQKGERFVNMDYIFLSTVKDERVKIIKVSYDIACRWSINLFRRVETYSPELRLPEDRFSLEYFIPKFHLPAHGPNCHTKYSFNYRPGVGRTHGENIESGWAHTNPAAVATREMGAGARHSALDGHWGGWNWRKVVGFGTLLLRNLHQALRMAQQCEKTCNDFERQTDKGTVHEWQSMKYRWERDPSKPDPYKLVEKSTSLDAVKRKLTEAEALETAAGSSLPHTLHPSSFVRMGLEIEDQQHQIIEHLRTNRQRTDPQKIEIQQRRNLLARRINIWRVAQAVYMPQASAYLPDENSPLLDDVQRPDNSKPETWPLLLPSAIPEDNRSPCYKGVIETERVLRLAQMQDNLVDLRRSRRALRNLRLYFKTNLAGEGQKTQTKTRAVETGVHSRINRAVRRYRIAYDALLELDPSGGWTREFRELRNEDNRGPLKEVDEMGTGDGQFAPSWIWTVPSAAALPGEGSDAEQREVNETARHEWMTCRARADRWVEEKELLQEEMRRVVVYLEWKSRSWSEKVGSRVGLCTPDIQRGADSYARKQAHVHREIATLFAGQWLPYLNARGLDITWATVFPWASQVLSCKAKLPKWFPEPSQGTLHGLPPPVGPSPGAIEGLRMPEQHLGTQTTRSEDDSCEGEGQRDESFNDNDEDAGSEGYDDGEGYSSEDCDDGDYHEQDDDKSARTDEFGYEYDDDYMS</sequence>
<dbReference type="Pfam" id="PF18758">
    <property type="entry name" value="KDZ"/>
    <property type="match status" value="1"/>
</dbReference>
<dbReference type="PANTHER" id="PTHR33096">
    <property type="entry name" value="CXC2 DOMAIN-CONTAINING PROTEIN"/>
    <property type="match status" value="1"/>
</dbReference>
<dbReference type="Proteomes" id="UP000736335">
    <property type="component" value="Unassembled WGS sequence"/>
</dbReference>
<dbReference type="AlphaFoldDB" id="A0A9P6L0V2"/>
<feature type="compositionally biased region" description="Acidic residues" evidence="1">
    <location>
        <begin position="1109"/>
        <end position="1134"/>
    </location>
</feature>
<feature type="region of interest" description="Disordered" evidence="1">
    <location>
        <begin position="1059"/>
        <end position="1161"/>
    </location>
</feature>